<name>A0AAN9B1R0_9CAEN</name>
<protein>
    <recommendedName>
        <fullName evidence="1">Endonuclease/exonuclease/phosphatase domain-containing protein</fullName>
    </recommendedName>
</protein>
<evidence type="ECO:0000259" key="1">
    <source>
        <dbReference type="Pfam" id="PF14529"/>
    </source>
</evidence>
<dbReference type="InterPro" id="IPR027124">
    <property type="entry name" value="Swc5/CFDP1/2"/>
</dbReference>
<accession>A0AAN9B1R0</accession>
<keyword evidence="3" id="KW-1185">Reference proteome</keyword>
<dbReference type="InterPro" id="IPR036691">
    <property type="entry name" value="Endo/exonu/phosph_ase_sf"/>
</dbReference>
<dbReference type="EMBL" id="JBAMIC010000013">
    <property type="protein sequence ID" value="KAK7097079.1"/>
    <property type="molecule type" value="Genomic_DNA"/>
</dbReference>
<feature type="domain" description="Endonuclease/exonuclease/phosphatase" evidence="1">
    <location>
        <begin position="131"/>
        <end position="270"/>
    </location>
</feature>
<evidence type="ECO:0000313" key="2">
    <source>
        <dbReference type="EMBL" id="KAK7097079.1"/>
    </source>
</evidence>
<sequence length="302" mass="34254">MKHSGESQMPLETTEPTTIMSTRTTTTLGTWNVRTMFETGKTAQVAAEMRNYNLSILGISKSRWTGSGQRRLVTGEMLRFSGHEEEGAPHTRGVALMLSKTAQRALIGWEAHGPRILTATFRTKKRRINLDIIQCYAPTNDTEEEDKEEFYNRMATIIQKCPSRNIIIVMGDLNAKIGSDNRGYEEIMGQQGLGEMNDNGERLADLCATNNLVIGGSLFQHKRIHKATWISPDLSTENQIDHVCIGKKFRRSLQDVRVRRGADVASDHQLLVARLRLKLRRNWTEGSSQRQRYNTTALNRQH</sequence>
<organism evidence="2 3">
    <name type="scientific">Littorina saxatilis</name>
    <dbReference type="NCBI Taxonomy" id="31220"/>
    <lineage>
        <taxon>Eukaryota</taxon>
        <taxon>Metazoa</taxon>
        <taxon>Spiralia</taxon>
        <taxon>Lophotrochozoa</taxon>
        <taxon>Mollusca</taxon>
        <taxon>Gastropoda</taxon>
        <taxon>Caenogastropoda</taxon>
        <taxon>Littorinimorpha</taxon>
        <taxon>Littorinoidea</taxon>
        <taxon>Littorinidae</taxon>
        <taxon>Littorina</taxon>
    </lineage>
</organism>
<gene>
    <name evidence="2" type="ORF">V1264_004109</name>
</gene>
<dbReference type="PANTHER" id="PTHR23227">
    <property type="entry name" value="BUCENTAUR RELATED"/>
    <property type="match status" value="1"/>
</dbReference>
<dbReference type="Proteomes" id="UP001374579">
    <property type="component" value="Unassembled WGS sequence"/>
</dbReference>
<dbReference type="SUPFAM" id="SSF56219">
    <property type="entry name" value="DNase I-like"/>
    <property type="match status" value="1"/>
</dbReference>
<dbReference type="CDD" id="cd09076">
    <property type="entry name" value="L1-EN"/>
    <property type="match status" value="1"/>
</dbReference>
<dbReference type="Gene3D" id="3.60.10.10">
    <property type="entry name" value="Endonuclease/exonuclease/phosphatase"/>
    <property type="match status" value="1"/>
</dbReference>
<dbReference type="Pfam" id="PF14529">
    <property type="entry name" value="Exo_endo_phos_2"/>
    <property type="match status" value="1"/>
</dbReference>
<dbReference type="InterPro" id="IPR005135">
    <property type="entry name" value="Endo/exonuclease/phosphatase"/>
</dbReference>
<dbReference type="GO" id="GO:0003824">
    <property type="term" value="F:catalytic activity"/>
    <property type="evidence" value="ECO:0007669"/>
    <property type="project" value="InterPro"/>
</dbReference>
<reference evidence="2 3" key="1">
    <citation type="submission" date="2024-02" db="EMBL/GenBank/DDBJ databases">
        <title>Chromosome-scale genome assembly of the rough periwinkle Littorina saxatilis.</title>
        <authorList>
            <person name="De Jode A."/>
            <person name="Faria R."/>
            <person name="Formenti G."/>
            <person name="Sims Y."/>
            <person name="Smith T.P."/>
            <person name="Tracey A."/>
            <person name="Wood J.M.D."/>
            <person name="Zagrodzka Z.B."/>
            <person name="Johannesson K."/>
            <person name="Butlin R.K."/>
            <person name="Leder E.H."/>
        </authorList>
    </citation>
    <scope>NUCLEOTIDE SEQUENCE [LARGE SCALE GENOMIC DNA]</scope>
    <source>
        <strain evidence="2">Snail1</strain>
        <tissue evidence="2">Muscle</tissue>
    </source>
</reference>
<evidence type="ECO:0000313" key="3">
    <source>
        <dbReference type="Proteomes" id="UP001374579"/>
    </source>
</evidence>
<dbReference type="AlphaFoldDB" id="A0AAN9B1R0"/>
<dbReference type="PANTHER" id="PTHR23227:SF67">
    <property type="entry name" value="CRANIOFACIAL DEVELOPMENT PROTEIN 2-LIKE"/>
    <property type="match status" value="1"/>
</dbReference>
<proteinExistence type="predicted"/>
<comment type="caution">
    <text evidence="2">The sequence shown here is derived from an EMBL/GenBank/DDBJ whole genome shotgun (WGS) entry which is preliminary data.</text>
</comment>